<dbReference type="PANTHER" id="PTHR11475">
    <property type="entry name" value="OXIDASE/PEROXIDASE"/>
    <property type="match status" value="1"/>
</dbReference>
<dbReference type="AlphaFoldDB" id="A0A9J6EE57"/>
<dbReference type="Proteomes" id="UP000821866">
    <property type="component" value="Chromosome 3"/>
</dbReference>
<dbReference type="PROSITE" id="PS50292">
    <property type="entry name" value="PEROXIDASE_3"/>
    <property type="match status" value="1"/>
</dbReference>
<proteinExistence type="predicted"/>
<dbReference type="EMBL" id="JABSTU010000005">
    <property type="protein sequence ID" value="KAH8032630.1"/>
    <property type="molecule type" value="Genomic_DNA"/>
</dbReference>
<dbReference type="VEuPathDB" id="VectorBase:LOC119164845"/>
<keyword evidence="3" id="KW-1185">Reference proteome</keyword>
<keyword evidence="1" id="KW-0560">Oxidoreductase</keyword>
<evidence type="ECO:0000313" key="2">
    <source>
        <dbReference type="EMBL" id="KAH8032630.1"/>
    </source>
</evidence>
<keyword evidence="1" id="KW-0575">Peroxidase</keyword>
<dbReference type="PANTHER" id="PTHR11475:SF143">
    <property type="entry name" value="PUTATIVE-RELATED"/>
    <property type="match status" value="1"/>
</dbReference>
<dbReference type="GO" id="GO:0006979">
    <property type="term" value="P:response to oxidative stress"/>
    <property type="evidence" value="ECO:0007669"/>
    <property type="project" value="InterPro"/>
</dbReference>
<comment type="caution">
    <text evidence="2">The sequence shown here is derived from an EMBL/GenBank/DDBJ whole genome shotgun (WGS) entry which is preliminary data.</text>
</comment>
<name>A0A9J6EE57_RHIMP</name>
<protein>
    <recommendedName>
        <fullName evidence="4">Peroxidase</fullName>
    </recommendedName>
</protein>
<dbReference type="InterPro" id="IPR037120">
    <property type="entry name" value="Haem_peroxidase_sf_animal"/>
</dbReference>
<gene>
    <name evidence="2" type="ORF">HPB51_026083</name>
</gene>
<dbReference type="InterPro" id="IPR019791">
    <property type="entry name" value="Haem_peroxidase_animal"/>
</dbReference>
<dbReference type="Gene3D" id="1.10.640.10">
    <property type="entry name" value="Haem peroxidase domain superfamily, animal type"/>
    <property type="match status" value="1"/>
</dbReference>
<dbReference type="GO" id="GO:0020037">
    <property type="term" value="F:heme binding"/>
    <property type="evidence" value="ECO:0007669"/>
    <property type="project" value="InterPro"/>
</dbReference>
<dbReference type="Pfam" id="PF03098">
    <property type="entry name" value="An_peroxidase"/>
    <property type="match status" value="1"/>
</dbReference>
<dbReference type="GO" id="GO:0004601">
    <property type="term" value="F:peroxidase activity"/>
    <property type="evidence" value="ECO:0007669"/>
    <property type="project" value="UniProtKB-KW"/>
</dbReference>
<accession>A0A9J6EE57</accession>
<evidence type="ECO:0000313" key="3">
    <source>
        <dbReference type="Proteomes" id="UP000821866"/>
    </source>
</evidence>
<reference evidence="2" key="1">
    <citation type="journal article" date="2020" name="Cell">
        <title>Large-Scale Comparative Analyses of Tick Genomes Elucidate Their Genetic Diversity and Vector Capacities.</title>
        <authorList>
            <consortium name="Tick Genome and Microbiome Consortium (TIGMIC)"/>
            <person name="Jia N."/>
            <person name="Wang J."/>
            <person name="Shi W."/>
            <person name="Du L."/>
            <person name="Sun Y."/>
            <person name="Zhan W."/>
            <person name="Jiang J.F."/>
            <person name="Wang Q."/>
            <person name="Zhang B."/>
            <person name="Ji P."/>
            <person name="Bell-Sakyi L."/>
            <person name="Cui X.M."/>
            <person name="Yuan T.T."/>
            <person name="Jiang B.G."/>
            <person name="Yang W.F."/>
            <person name="Lam T.T."/>
            <person name="Chang Q.C."/>
            <person name="Ding S.J."/>
            <person name="Wang X.J."/>
            <person name="Zhu J.G."/>
            <person name="Ruan X.D."/>
            <person name="Zhao L."/>
            <person name="Wei J.T."/>
            <person name="Ye R.Z."/>
            <person name="Que T.C."/>
            <person name="Du C.H."/>
            <person name="Zhou Y.H."/>
            <person name="Cheng J.X."/>
            <person name="Dai P.F."/>
            <person name="Guo W.B."/>
            <person name="Han X.H."/>
            <person name="Huang E.J."/>
            <person name="Li L.F."/>
            <person name="Wei W."/>
            <person name="Gao Y.C."/>
            <person name="Liu J.Z."/>
            <person name="Shao H.Z."/>
            <person name="Wang X."/>
            <person name="Wang C.C."/>
            <person name="Yang T.C."/>
            <person name="Huo Q.B."/>
            <person name="Li W."/>
            <person name="Chen H.Y."/>
            <person name="Chen S.E."/>
            <person name="Zhou L.G."/>
            <person name="Ni X.B."/>
            <person name="Tian J.H."/>
            <person name="Sheng Y."/>
            <person name="Liu T."/>
            <person name="Pan Y.S."/>
            <person name="Xia L.Y."/>
            <person name="Li J."/>
            <person name="Zhao F."/>
            <person name="Cao W.C."/>
        </authorList>
    </citation>
    <scope>NUCLEOTIDE SEQUENCE</scope>
    <source>
        <strain evidence="2">Rmic-2018</strain>
    </source>
</reference>
<sequence>MERKALSCCFEFRIQGVERDSVIGSPFAPPFQFLAWIRSSVDILKPRRKERECVHYITNGGCPFRTKRAARKESPREDVLKAELALCFEEASRRLLTSSRNPTDGLDANAATASEAKCASSPLCRHRGAKRCDASRPFREADGRCNNVEHPEWGAAGACMRRLLPPAYADGVSSPRVSSRSGRALPSARRVSYTVHPERKVYDGRWSSMMVHFSQFVAHDISATFLVDKEGPEFSENLGTMSSGGSCTFR</sequence>
<dbReference type="InterPro" id="IPR010255">
    <property type="entry name" value="Haem_peroxidase_sf"/>
</dbReference>
<evidence type="ECO:0000256" key="1">
    <source>
        <dbReference type="ARBA" id="ARBA00022559"/>
    </source>
</evidence>
<dbReference type="SUPFAM" id="SSF48113">
    <property type="entry name" value="Heme-dependent peroxidases"/>
    <property type="match status" value="1"/>
</dbReference>
<organism evidence="2 3">
    <name type="scientific">Rhipicephalus microplus</name>
    <name type="common">Cattle tick</name>
    <name type="synonym">Boophilus microplus</name>
    <dbReference type="NCBI Taxonomy" id="6941"/>
    <lineage>
        <taxon>Eukaryota</taxon>
        <taxon>Metazoa</taxon>
        <taxon>Ecdysozoa</taxon>
        <taxon>Arthropoda</taxon>
        <taxon>Chelicerata</taxon>
        <taxon>Arachnida</taxon>
        <taxon>Acari</taxon>
        <taxon>Parasitiformes</taxon>
        <taxon>Ixodida</taxon>
        <taxon>Ixodoidea</taxon>
        <taxon>Ixodidae</taxon>
        <taxon>Rhipicephalinae</taxon>
        <taxon>Rhipicephalus</taxon>
        <taxon>Boophilus</taxon>
    </lineage>
</organism>
<evidence type="ECO:0008006" key="4">
    <source>
        <dbReference type="Google" id="ProtNLM"/>
    </source>
</evidence>
<reference evidence="2" key="2">
    <citation type="submission" date="2021-09" db="EMBL/GenBank/DDBJ databases">
        <authorList>
            <person name="Jia N."/>
            <person name="Wang J."/>
            <person name="Shi W."/>
            <person name="Du L."/>
            <person name="Sun Y."/>
            <person name="Zhan W."/>
            <person name="Jiang J."/>
            <person name="Wang Q."/>
            <person name="Zhang B."/>
            <person name="Ji P."/>
            <person name="Sakyi L.B."/>
            <person name="Cui X."/>
            <person name="Yuan T."/>
            <person name="Jiang B."/>
            <person name="Yang W."/>
            <person name="Lam T.T.-Y."/>
            <person name="Chang Q."/>
            <person name="Ding S."/>
            <person name="Wang X."/>
            <person name="Zhu J."/>
            <person name="Ruan X."/>
            <person name="Zhao L."/>
            <person name="Wei J."/>
            <person name="Que T."/>
            <person name="Du C."/>
            <person name="Cheng J."/>
            <person name="Dai P."/>
            <person name="Han X."/>
            <person name="Huang E."/>
            <person name="Gao Y."/>
            <person name="Liu J."/>
            <person name="Shao H."/>
            <person name="Ye R."/>
            <person name="Li L."/>
            <person name="Wei W."/>
            <person name="Wang X."/>
            <person name="Wang C."/>
            <person name="Huo Q."/>
            <person name="Li W."/>
            <person name="Guo W."/>
            <person name="Chen H."/>
            <person name="Chen S."/>
            <person name="Zhou L."/>
            <person name="Zhou L."/>
            <person name="Ni X."/>
            <person name="Tian J."/>
            <person name="Zhou Y."/>
            <person name="Sheng Y."/>
            <person name="Liu T."/>
            <person name="Pan Y."/>
            <person name="Xia L."/>
            <person name="Li J."/>
            <person name="Zhao F."/>
            <person name="Cao W."/>
        </authorList>
    </citation>
    <scope>NUCLEOTIDE SEQUENCE</scope>
    <source>
        <strain evidence="2">Rmic-2018</strain>
        <tissue evidence="2">Larvae</tissue>
    </source>
</reference>